<dbReference type="AlphaFoldDB" id="A0A0A2N369"/>
<protein>
    <recommendedName>
        <fullName evidence="4">KWG repeat-containing protein</fullName>
    </recommendedName>
</protein>
<dbReference type="STRING" id="1121898.GCA_000422725_00867"/>
<dbReference type="PANTHER" id="PTHR37841">
    <property type="entry name" value="GLR2918 PROTEIN"/>
    <property type="match status" value="1"/>
</dbReference>
<comment type="caution">
    <text evidence="2">The sequence shown here is derived from an EMBL/GenBank/DDBJ whole genome shotgun (WGS) entry which is preliminary data.</text>
</comment>
<dbReference type="InterPro" id="IPR032774">
    <property type="entry name" value="WG_beta_rep"/>
</dbReference>
<evidence type="ECO:0000313" key="3">
    <source>
        <dbReference type="Proteomes" id="UP000030111"/>
    </source>
</evidence>
<evidence type="ECO:0000256" key="1">
    <source>
        <dbReference type="SAM" id="SignalP"/>
    </source>
</evidence>
<dbReference type="eggNOG" id="COG5263">
    <property type="taxonomic scope" value="Bacteria"/>
</dbReference>
<evidence type="ECO:0000313" key="2">
    <source>
        <dbReference type="EMBL" id="KGO94905.1"/>
    </source>
</evidence>
<dbReference type="Pfam" id="PF14903">
    <property type="entry name" value="WG_beta_rep"/>
    <property type="match status" value="4"/>
</dbReference>
<dbReference type="Proteomes" id="UP000030111">
    <property type="component" value="Unassembled WGS sequence"/>
</dbReference>
<evidence type="ECO:0008006" key="4">
    <source>
        <dbReference type="Google" id="ProtNLM"/>
    </source>
</evidence>
<keyword evidence="1" id="KW-0732">Signal</keyword>
<name>A0A0A2N369_9FLAO</name>
<proteinExistence type="predicted"/>
<sequence>MKFILRLIILLASFQLSAQQLFKITENNRVGYINQKGTVVIKPIYRSGTDFANGIAAVRQDGLFGLIDTLGNYVVQPKYDYVSEFGNGMAEVRLNGKVQIINTKNEKVFDDQFLFTHNIDKDLFKVKTKSEKWGVYNTSTQKYVIDTIYDNIGDFIDGVAIADKSSKEEPTFSSSLLDINGKTIIASGKYNIEPFYNCVAKVTIKNSEGKYTYGAIDTKGKLLFTYDNKNHSYISSGFTNGLAVIHLYKYWIPEKKGVISTSEKAYEGYIDLKGNVVFNDTLFPYVNEFSNNRAFIKKKEGDYMMIDTNFKPIGNPLYNNILNKKFKDGYAIVEVNDSWGIIDTTGYFKVKPRFKEIAETGIIGNYFFYRYDSDDEYFYGVGNLDDKIILKPIMQDFDRTGFHNGLLKALVNNRLTYIDTNGNIVWQEKISTVQKNIPVNIDHKMRGYFYAYQSSDKKDYNGWAESENLPKKIRKQPFTKNQLSVIIDTKQDTIFAENYLGYKMYIANTTKSNTVFNAQDSRLNVTLQALDSNGNWNDIEYLPNSWCGNSYHTVILEPKEYWAFTIPKYEGALKTKIRAKVSCEDGKNSKVVYSNTIDGSVNPAQFYIEEAYTPNGLMDPYNN</sequence>
<dbReference type="RefSeq" id="WP_026992285.1">
    <property type="nucleotide sequence ID" value="NZ_JRLY01000001.1"/>
</dbReference>
<dbReference type="PANTHER" id="PTHR37841:SF1">
    <property type="entry name" value="DUF3298 DOMAIN-CONTAINING PROTEIN"/>
    <property type="match status" value="1"/>
</dbReference>
<organism evidence="2 3">
    <name type="scientific">Flavobacterium subsaxonicum WB 4.1-42 = DSM 21790</name>
    <dbReference type="NCBI Taxonomy" id="1121898"/>
    <lineage>
        <taxon>Bacteria</taxon>
        <taxon>Pseudomonadati</taxon>
        <taxon>Bacteroidota</taxon>
        <taxon>Flavobacteriia</taxon>
        <taxon>Flavobacteriales</taxon>
        <taxon>Flavobacteriaceae</taxon>
        <taxon>Flavobacterium</taxon>
    </lineage>
</organism>
<feature type="signal peptide" evidence="1">
    <location>
        <begin position="1"/>
        <end position="18"/>
    </location>
</feature>
<reference evidence="2 3" key="1">
    <citation type="submission" date="2013-09" db="EMBL/GenBank/DDBJ databases">
        <authorList>
            <person name="Zeng Z."/>
            <person name="Chen C."/>
        </authorList>
    </citation>
    <scope>NUCLEOTIDE SEQUENCE [LARGE SCALE GENOMIC DNA]</scope>
    <source>
        <strain evidence="2 3">WB 4.1-42</strain>
    </source>
</reference>
<gene>
    <name evidence="2" type="ORF">Q766_01965</name>
</gene>
<keyword evidence="3" id="KW-1185">Reference proteome</keyword>
<dbReference type="EMBL" id="JRLY01000001">
    <property type="protein sequence ID" value="KGO94905.1"/>
    <property type="molecule type" value="Genomic_DNA"/>
</dbReference>
<accession>A0A0A2N369</accession>
<feature type="chain" id="PRO_5001992188" description="KWG repeat-containing protein" evidence="1">
    <location>
        <begin position="19"/>
        <end position="623"/>
    </location>
</feature>
<dbReference type="OrthoDB" id="679755at2"/>